<feature type="signal peptide" evidence="1">
    <location>
        <begin position="1"/>
        <end position="21"/>
    </location>
</feature>
<accession>A0ABW5KSA4</accession>
<dbReference type="RefSeq" id="WP_376893469.1">
    <property type="nucleotide sequence ID" value="NZ_JBHULS010000003.1"/>
</dbReference>
<feature type="chain" id="PRO_5046676447" description="Carboxypeptidase-like regulatory domain-containing protein" evidence="1">
    <location>
        <begin position="22"/>
        <end position="267"/>
    </location>
</feature>
<reference evidence="3" key="1">
    <citation type="journal article" date="2019" name="Int. J. Syst. Evol. Microbiol.">
        <title>The Global Catalogue of Microorganisms (GCM) 10K type strain sequencing project: providing services to taxonomists for standard genome sequencing and annotation.</title>
        <authorList>
            <consortium name="The Broad Institute Genomics Platform"/>
            <consortium name="The Broad Institute Genome Sequencing Center for Infectious Disease"/>
            <person name="Wu L."/>
            <person name="Ma J."/>
        </authorList>
    </citation>
    <scope>NUCLEOTIDE SEQUENCE [LARGE SCALE GENOMIC DNA]</scope>
    <source>
        <strain evidence="3">KCTC 42587</strain>
    </source>
</reference>
<evidence type="ECO:0000313" key="3">
    <source>
        <dbReference type="Proteomes" id="UP001597472"/>
    </source>
</evidence>
<evidence type="ECO:0000313" key="2">
    <source>
        <dbReference type="EMBL" id="MFD2551882.1"/>
    </source>
</evidence>
<comment type="caution">
    <text evidence="2">The sequence shown here is derived from an EMBL/GenBank/DDBJ whole genome shotgun (WGS) entry which is preliminary data.</text>
</comment>
<gene>
    <name evidence="2" type="ORF">ACFSQP_08645</name>
</gene>
<evidence type="ECO:0000256" key="1">
    <source>
        <dbReference type="SAM" id="SignalP"/>
    </source>
</evidence>
<evidence type="ECO:0008006" key="4">
    <source>
        <dbReference type="Google" id="ProtNLM"/>
    </source>
</evidence>
<keyword evidence="3" id="KW-1185">Reference proteome</keyword>
<dbReference type="EMBL" id="JBHULS010000003">
    <property type="protein sequence ID" value="MFD2551882.1"/>
    <property type="molecule type" value="Genomic_DNA"/>
</dbReference>
<protein>
    <recommendedName>
        <fullName evidence="4">Carboxypeptidase-like regulatory domain-containing protein</fullName>
    </recommendedName>
</protein>
<dbReference type="InterPro" id="IPR008969">
    <property type="entry name" value="CarboxyPept-like_regulatory"/>
</dbReference>
<sequence length="267" mass="30170">MTKITTYLLVISSLFFGFVSAQTKMLHGTVVTNQNVENIHVTNISLHKSTITNHQGNFSIPVRLKDTLEFSSVQHQTQTVLISQKIYSNAYVVVPLETVIQELNEVVVGNILTGNIKWDVLSEKNEPMTALKAGIPSFQGKPLTMPQRYLKDAGDLNPRLGGSLGGLGASVRLIPVINAITGRTKKMKHYVNLEQRELLLDYLTTAVSKTFFQKQAIPKNKEREFLIYLSEQTDFLDRCSAKNDVEIYEYMREKFQIYSRNANLPTN</sequence>
<dbReference type="Proteomes" id="UP001597472">
    <property type="component" value="Unassembled WGS sequence"/>
</dbReference>
<name>A0ABW5KSA4_9FLAO</name>
<dbReference type="SUPFAM" id="SSF49464">
    <property type="entry name" value="Carboxypeptidase regulatory domain-like"/>
    <property type="match status" value="1"/>
</dbReference>
<organism evidence="2 3">
    <name type="scientific">Bizionia sediminis</name>
    <dbReference type="NCBI Taxonomy" id="1737064"/>
    <lineage>
        <taxon>Bacteria</taxon>
        <taxon>Pseudomonadati</taxon>
        <taxon>Bacteroidota</taxon>
        <taxon>Flavobacteriia</taxon>
        <taxon>Flavobacteriales</taxon>
        <taxon>Flavobacteriaceae</taxon>
        <taxon>Bizionia</taxon>
    </lineage>
</organism>
<proteinExistence type="predicted"/>
<keyword evidence="1" id="KW-0732">Signal</keyword>